<evidence type="ECO:0000256" key="1">
    <source>
        <dbReference type="SAM" id="MobiDB-lite"/>
    </source>
</evidence>
<reference evidence="2" key="1">
    <citation type="journal article" date="2014" name="Int. J. Syst. Evol. Microbiol.">
        <title>Complete genome sequence of Corynebacterium casei LMG S-19264T (=DSM 44701T), isolated from a smear-ripened cheese.</title>
        <authorList>
            <consortium name="US DOE Joint Genome Institute (JGI-PGF)"/>
            <person name="Walter F."/>
            <person name="Albersmeier A."/>
            <person name="Kalinowski J."/>
            <person name="Ruckert C."/>
        </authorList>
    </citation>
    <scope>NUCLEOTIDE SEQUENCE</scope>
    <source>
        <strain evidence="2">CGMCC 1.15367</strain>
    </source>
</reference>
<name>A0A917A3X1_9HYPH</name>
<comment type="caution">
    <text evidence="2">The sequence shown here is derived from an EMBL/GenBank/DDBJ whole genome shotgun (WGS) entry which is preliminary data.</text>
</comment>
<organism evidence="2 3">
    <name type="scientific">Aureimonas endophytica</name>
    <dbReference type="NCBI Taxonomy" id="2027858"/>
    <lineage>
        <taxon>Bacteria</taxon>
        <taxon>Pseudomonadati</taxon>
        <taxon>Pseudomonadota</taxon>
        <taxon>Alphaproteobacteria</taxon>
        <taxon>Hyphomicrobiales</taxon>
        <taxon>Aurantimonadaceae</taxon>
        <taxon>Aureimonas</taxon>
    </lineage>
</organism>
<evidence type="ECO:0000313" key="2">
    <source>
        <dbReference type="EMBL" id="GGE24642.1"/>
    </source>
</evidence>
<protein>
    <submittedName>
        <fullName evidence="2">Uncharacterized protein</fullName>
    </submittedName>
</protein>
<proteinExistence type="predicted"/>
<dbReference type="AlphaFoldDB" id="A0A917A3X1"/>
<accession>A0A917A3X1</accession>
<feature type="region of interest" description="Disordered" evidence="1">
    <location>
        <begin position="101"/>
        <end position="132"/>
    </location>
</feature>
<keyword evidence="3" id="KW-1185">Reference proteome</keyword>
<dbReference type="EMBL" id="BMIQ01000014">
    <property type="protein sequence ID" value="GGE24642.1"/>
    <property type="molecule type" value="Genomic_DNA"/>
</dbReference>
<sequence length="152" mass="16243">METRMSDQDVATVLHRTAGDPPTRRRIPASALVSRSLAPVVLGLLIGLNAPAQAGFVFEPRQPPSFTAAETQTIARNASLRRALAADPWLVRDILDELDRAAADDGNQPEAGPETGNGSEADPDLGRLDRSSPEAAYDLFILMKKVGGGEER</sequence>
<dbReference type="Proteomes" id="UP000644699">
    <property type="component" value="Unassembled WGS sequence"/>
</dbReference>
<gene>
    <name evidence="2" type="ORF">GCM10011390_50090</name>
</gene>
<reference evidence="2" key="2">
    <citation type="submission" date="2020-09" db="EMBL/GenBank/DDBJ databases">
        <authorList>
            <person name="Sun Q."/>
            <person name="Zhou Y."/>
        </authorList>
    </citation>
    <scope>NUCLEOTIDE SEQUENCE</scope>
    <source>
        <strain evidence="2">CGMCC 1.15367</strain>
    </source>
</reference>
<evidence type="ECO:0000313" key="3">
    <source>
        <dbReference type="Proteomes" id="UP000644699"/>
    </source>
</evidence>